<dbReference type="Proteomes" id="UP001420932">
    <property type="component" value="Unassembled WGS sequence"/>
</dbReference>
<name>A0AAP0Q718_9MAGN</name>
<reference evidence="1 2" key="1">
    <citation type="submission" date="2024-01" db="EMBL/GenBank/DDBJ databases">
        <title>Genome assemblies of Stephania.</title>
        <authorList>
            <person name="Yang L."/>
        </authorList>
    </citation>
    <scope>NUCLEOTIDE SEQUENCE [LARGE SCALE GENOMIC DNA]</scope>
    <source>
        <strain evidence="1">YNDBR</strain>
        <tissue evidence="1">Leaf</tissue>
    </source>
</reference>
<dbReference type="AlphaFoldDB" id="A0AAP0Q718"/>
<organism evidence="1 2">
    <name type="scientific">Stephania yunnanensis</name>
    <dbReference type="NCBI Taxonomy" id="152371"/>
    <lineage>
        <taxon>Eukaryota</taxon>
        <taxon>Viridiplantae</taxon>
        <taxon>Streptophyta</taxon>
        <taxon>Embryophyta</taxon>
        <taxon>Tracheophyta</taxon>
        <taxon>Spermatophyta</taxon>
        <taxon>Magnoliopsida</taxon>
        <taxon>Ranunculales</taxon>
        <taxon>Menispermaceae</taxon>
        <taxon>Menispermoideae</taxon>
        <taxon>Cissampelideae</taxon>
        <taxon>Stephania</taxon>
    </lineage>
</organism>
<evidence type="ECO:0000313" key="2">
    <source>
        <dbReference type="Proteomes" id="UP001420932"/>
    </source>
</evidence>
<comment type="caution">
    <text evidence="1">The sequence shown here is derived from an EMBL/GenBank/DDBJ whole genome shotgun (WGS) entry which is preliminary data.</text>
</comment>
<proteinExistence type="predicted"/>
<gene>
    <name evidence="1" type="ORF">Syun_001378</name>
</gene>
<evidence type="ECO:0000313" key="1">
    <source>
        <dbReference type="EMBL" id="KAK9169238.1"/>
    </source>
</evidence>
<accession>A0AAP0Q718</accession>
<sequence>MVVKSDMMVAEENVLWVVCEGKCSCEAINGGNEGRVEGGTSQLWVLQLRNNTLIEVTIGILFEHCLWSLIIYLPSLAQQDHKSL</sequence>
<protein>
    <submittedName>
        <fullName evidence="1">Uncharacterized protein</fullName>
    </submittedName>
</protein>
<keyword evidence="2" id="KW-1185">Reference proteome</keyword>
<dbReference type="EMBL" id="JBBNAF010000001">
    <property type="protein sequence ID" value="KAK9169238.1"/>
    <property type="molecule type" value="Genomic_DNA"/>
</dbReference>